<feature type="modified residue" description="4-aspartylphosphate" evidence="6">
    <location>
        <position position="54"/>
    </location>
</feature>
<dbReference type="PANTHER" id="PTHR48111:SF73">
    <property type="entry name" value="ALKALINE PHOSPHATASE SYNTHESIS TRANSCRIPTIONAL REGULATORY PROTEIN PHOP"/>
    <property type="match status" value="1"/>
</dbReference>
<evidence type="ECO:0000256" key="6">
    <source>
        <dbReference type="PROSITE-ProRule" id="PRU00169"/>
    </source>
</evidence>
<organism evidence="10 11">
    <name type="scientific">Effusibacillus consociatus</name>
    <dbReference type="NCBI Taxonomy" id="1117041"/>
    <lineage>
        <taxon>Bacteria</taxon>
        <taxon>Bacillati</taxon>
        <taxon>Bacillota</taxon>
        <taxon>Bacilli</taxon>
        <taxon>Bacillales</taxon>
        <taxon>Alicyclobacillaceae</taxon>
        <taxon>Effusibacillus</taxon>
    </lineage>
</organism>
<evidence type="ECO:0000256" key="1">
    <source>
        <dbReference type="ARBA" id="ARBA00022553"/>
    </source>
</evidence>
<evidence type="ECO:0000256" key="3">
    <source>
        <dbReference type="ARBA" id="ARBA00023015"/>
    </source>
</evidence>
<evidence type="ECO:0000256" key="7">
    <source>
        <dbReference type="PROSITE-ProRule" id="PRU01091"/>
    </source>
</evidence>
<dbReference type="PANTHER" id="PTHR48111">
    <property type="entry name" value="REGULATOR OF RPOS"/>
    <property type="match status" value="1"/>
</dbReference>
<keyword evidence="11" id="KW-1185">Reference proteome</keyword>
<dbReference type="InterPro" id="IPR011006">
    <property type="entry name" value="CheY-like_superfamily"/>
</dbReference>
<dbReference type="SMART" id="SM00862">
    <property type="entry name" value="Trans_reg_C"/>
    <property type="match status" value="1"/>
</dbReference>
<dbReference type="EMBL" id="JBHSHC010000050">
    <property type="protein sequence ID" value="MFC4767131.1"/>
    <property type="molecule type" value="Genomic_DNA"/>
</dbReference>
<keyword evidence="1 6" id="KW-0597">Phosphoprotein</keyword>
<dbReference type="InterPro" id="IPR001867">
    <property type="entry name" value="OmpR/PhoB-type_DNA-bd"/>
</dbReference>
<proteinExistence type="predicted"/>
<gene>
    <name evidence="10" type="ORF">ACFO8Q_07110</name>
</gene>
<name>A0ABV9PXY1_9BACL</name>
<dbReference type="Proteomes" id="UP001596002">
    <property type="component" value="Unassembled WGS sequence"/>
</dbReference>
<dbReference type="CDD" id="cd00383">
    <property type="entry name" value="trans_reg_C"/>
    <property type="match status" value="1"/>
</dbReference>
<keyword evidence="4 7" id="KW-0238">DNA-binding</keyword>
<evidence type="ECO:0000313" key="11">
    <source>
        <dbReference type="Proteomes" id="UP001596002"/>
    </source>
</evidence>
<dbReference type="InterPro" id="IPR036388">
    <property type="entry name" value="WH-like_DNA-bd_sf"/>
</dbReference>
<feature type="domain" description="Response regulatory" evidence="8">
    <location>
        <begin position="5"/>
        <end position="118"/>
    </location>
</feature>
<comment type="caution">
    <text evidence="10">The sequence shown here is derived from an EMBL/GenBank/DDBJ whole genome shotgun (WGS) entry which is preliminary data.</text>
</comment>
<dbReference type="Gene3D" id="6.10.250.690">
    <property type="match status" value="1"/>
</dbReference>
<dbReference type="Pfam" id="PF00072">
    <property type="entry name" value="Response_reg"/>
    <property type="match status" value="1"/>
</dbReference>
<dbReference type="InterPro" id="IPR001789">
    <property type="entry name" value="Sig_transdc_resp-reg_receiver"/>
</dbReference>
<feature type="domain" description="OmpR/PhoB-type" evidence="9">
    <location>
        <begin position="128"/>
        <end position="227"/>
    </location>
</feature>
<dbReference type="PROSITE" id="PS51755">
    <property type="entry name" value="OMPR_PHOB"/>
    <property type="match status" value="1"/>
</dbReference>
<sequence>MKGHTILIVEDELAIADTLKIYLENEGFDVEIVGDGIEAVKVFHQLNPTLVLLDLNLPGQDGIQVCQTLRSSSNVPIIMITARDEERDKLLGLDIGADDYITKPFSVREVVARIKALLRRLWRPETDQDRLMIDEVVIDRKSLQVWKTGREIQVTPTEFKLLAVLMENAGQVLSRPQIIEAMYGYSYEGFERTLDSHIKNLRHKLEDQPQKPQYILTVIGVGYQFKR</sequence>
<dbReference type="Gene3D" id="1.10.10.10">
    <property type="entry name" value="Winged helix-like DNA-binding domain superfamily/Winged helix DNA-binding domain"/>
    <property type="match status" value="1"/>
</dbReference>
<dbReference type="PROSITE" id="PS50110">
    <property type="entry name" value="RESPONSE_REGULATORY"/>
    <property type="match status" value="1"/>
</dbReference>
<evidence type="ECO:0000313" key="10">
    <source>
        <dbReference type="EMBL" id="MFC4767131.1"/>
    </source>
</evidence>
<evidence type="ECO:0000256" key="5">
    <source>
        <dbReference type="ARBA" id="ARBA00023163"/>
    </source>
</evidence>
<keyword evidence="3" id="KW-0805">Transcription regulation</keyword>
<dbReference type="SMART" id="SM00448">
    <property type="entry name" value="REC"/>
    <property type="match status" value="1"/>
</dbReference>
<evidence type="ECO:0000256" key="4">
    <source>
        <dbReference type="ARBA" id="ARBA00023125"/>
    </source>
</evidence>
<dbReference type="RefSeq" id="WP_380025036.1">
    <property type="nucleotide sequence ID" value="NZ_JBHSHC010000050.1"/>
</dbReference>
<feature type="DNA-binding region" description="OmpR/PhoB-type" evidence="7">
    <location>
        <begin position="128"/>
        <end position="227"/>
    </location>
</feature>
<evidence type="ECO:0000259" key="8">
    <source>
        <dbReference type="PROSITE" id="PS50110"/>
    </source>
</evidence>
<dbReference type="Pfam" id="PF00486">
    <property type="entry name" value="Trans_reg_C"/>
    <property type="match status" value="1"/>
</dbReference>
<reference evidence="11" key="1">
    <citation type="journal article" date="2019" name="Int. J. Syst. Evol. Microbiol.">
        <title>The Global Catalogue of Microorganisms (GCM) 10K type strain sequencing project: providing services to taxonomists for standard genome sequencing and annotation.</title>
        <authorList>
            <consortium name="The Broad Institute Genomics Platform"/>
            <consortium name="The Broad Institute Genome Sequencing Center for Infectious Disease"/>
            <person name="Wu L."/>
            <person name="Ma J."/>
        </authorList>
    </citation>
    <scope>NUCLEOTIDE SEQUENCE [LARGE SCALE GENOMIC DNA]</scope>
    <source>
        <strain evidence="11">WYCCWR 12678</strain>
    </source>
</reference>
<dbReference type="Gene3D" id="3.40.50.2300">
    <property type="match status" value="1"/>
</dbReference>
<dbReference type="SUPFAM" id="SSF46894">
    <property type="entry name" value="C-terminal effector domain of the bipartite response regulators"/>
    <property type="match status" value="1"/>
</dbReference>
<evidence type="ECO:0000256" key="2">
    <source>
        <dbReference type="ARBA" id="ARBA00023012"/>
    </source>
</evidence>
<protein>
    <submittedName>
        <fullName evidence="10">Winged helix-turn-helix domain-containing protein</fullName>
    </submittedName>
</protein>
<evidence type="ECO:0000259" key="9">
    <source>
        <dbReference type="PROSITE" id="PS51755"/>
    </source>
</evidence>
<keyword evidence="5" id="KW-0804">Transcription</keyword>
<keyword evidence="2" id="KW-0902">Two-component regulatory system</keyword>
<dbReference type="InterPro" id="IPR039420">
    <property type="entry name" value="WalR-like"/>
</dbReference>
<accession>A0ABV9PXY1</accession>
<dbReference type="SUPFAM" id="SSF52172">
    <property type="entry name" value="CheY-like"/>
    <property type="match status" value="1"/>
</dbReference>
<dbReference type="InterPro" id="IPR016032">
    <property type="entry name" value="Sig_transdc_resp-reg_C-effctor"/>
</dbReference>